<sequence>MKANDILLAVQSELRHKEDNHTRILKELHFCNGDSIADLAVINGSLTAFEIKSDADSLVRLPRQITNYNKVFDYITIVTGNTHLKKVSSLVPDFWGIWVISIENGSIVKKIVREENRNYEINAFSLAQFLWKEEIIDLLKKHNLHKGMTTKRKWLLWKFLVEKFTLDQLSKEVKYYLLKRSNWKEEFPTTISTTDTPIS</sequence>
<keyword evidence="2" id="KW-1185">Reference proteome</keyword>
<accession>A0AAE3RCD4</accession>
<reference evidence="1" key="1">
    <citation type="submission" date="2023-05" db="EMBL/GenBank/DDBJ databases">
        <authorList>
            <person name="Zhang X."/>
        </authorList>
    </citation>
    <scope>NUCLEOTIDE SEQUENCE</scope>
    <source>
        <strain evidence="1">BD1B2-1</strain>
    </source>
</reference>
<dbReference type="EMBL" id="JASJOU010000014">
    <property type="protein sequence ID" value="MDJ1504983.1"/>
    <property type="molecule type" value="Genomic_DNA"/>
</dbReference>
<gene>
    <name evidence="1" type="ORF">QNI22_30250</name>
</gene>
<dbReference type="Proteomes" id="UP001232063">
    <property type="component" value="Unassembled WGS sequence"/>
</dbReference>
<proteinExistence type="predicted"/>
<evidence type="ECO:0000313" key="1">
    <source>
        <dbReference type="EMBL" id="MDJ1504983.1"/>
    </source>
</evidence>
<dbReference type="InterPro" id="IPR047729">
    <property type="entry name" value="Sce7726-like"/>
</dbReference>
<name>A0AAE3RCD4_9BACT</name>
<comment type="caution">
    <text evidence="1">The sequence shown here is derived from an EMBL/GenBank/DDBJ whole genome shotgun (WGS) entry which is preliminary data.</text>
</comment>
<evidence type="ECO:0000313" key="2">
    <source>
        <dbReference type="Proteomes" id="UP001232063"/>
    </source>
</evidence>
<dbReference type="NCBIfam" id="NF033832">
    <property type="entry name" value="sce7726_fam"/>
    <property type="match status" value="1"/>
</dbReference>
<dbReference type="RefSeq" id="WP_314516718.1">
    <property type="nucleotide sequence ID" value="NZ_JASJOU010000014.1"/>
</dbReference>
<dbReference type="AlphaFoldDB" id="A0AAE3RCD4"/>
<protein>
    <submittedName>
        <fullName evidence="1">Sce7726 family protein</fullName>
    </submittedName>
</protein>
<organism evidence="1 2">
    <name type="scientific">Xanthocytophaga agilis</name>
    <dbReference type="NCBI Taxonomy" id="3048010"/>
    <lineage>
        <taxon>Bacteria</taxon>
        <taxon>Pseudomonadati</taxon>
        <taxon>Bacteroidota</taxon>
        <taxon>Cytophagia</taxon>
        <taxon>Cytophagales</taxon>
        <taxon>Rhodocytophagaceae</taxon>
        <taxon>Xanthocytophaga</taxon>
    </lineage>
</organism>